<evidence type="ECO:0000256" key="7">
    <source>
        <dbReference type="SAM" id="Phobius"/>
    </source>
</evidence>
<proteinExistence type="inferred from homology"/>
<feature type="transmembrane region" description="Helical" evidence="7">
    <location>
        <begin position="44"/>
        <end position="62"/>
    </location>
</feature>
<dbReference type="Proteomes" id="UP000240904">
    <property type="component" value="Unassembled WGS sequence"/>
</dbReference>
<keyword evidence="5 7" id="KW-1133">Transmembrane helix</keyword>
<evidence type="ECO:0000256" key="5">
    <source>
        <dbReference type="ARBA" id="ARBA00022989"/>
    </source>
</evidence>
<evidence type="ECO:0000256" key="6">
    <source>
        <dbReference type="ARBA" id="ARBA00023136"/>
    </source>
</evidence>
<dbReference type="InterPro" id="IPR002656">
    <property type="entry name" value="Acyl_transf_3_dom"/>
</dbReference>
<evidence type="ECO:0000256" key="1">
    <source>
        <dbReference type="ARBA" id="ARBA00004651"/>
    </source>
</evidence>
<evidence type="ECO:0000313" key="9">
    <source>
        <dbReference type="EMBL" id="PSW06816.1"/>
    </source>
</evidence>
<feature type="transmembrane region" description="Helical" evidence="7">
    <location>
        <begin position="281"/>
        <end position="304"/>
    </location>
</feature>
<protein>
    <submittedName>
        <fullName evidence="9">Fucose 4-O-acetylase</fullName>
    </submittedName>
</protein>
<feature type="transmembrane region" description="Helical" evidence="7">
    <location>
        <begin position="241"/>
        <end position="261"/>
    </location>
</feature>
<gene>
    <name evidence="9" type="ORF">C9I89_04665</name>
</gene>
<feature type="transmembrane region" description="Helical" evidence="7">
    <location>
        <begin position="157"/>
        <end position="177"/>
    </location>
</feature>
<keyword evidence="3" id="KW-1003">Cell membrane</keyword>
<dbReference type="OrthoDB" id="1072135at2"/>
<dbReference type="AlphaFoldDB" id="A0A2T3N355"/>
<comment type="subcellular location">
    <subcellularLocation>
        <location evidence="1">Cell membrane</location>
        <topology evidence="1">Multi-pass membrane protein</topology>
    </subcellularLocation>
</comment>
<keyword evidence="4 7" id="KW-0812">Transmembrane</keyword>
<keyword evidence="6 7" id="KW-0472">Membrane</keyword>
<dbReference type="PANTHER" id="PTHR40074:SF2">
    <property type="entry name" value="O-ACETYLTRANSFERASE WECH"/>
    <property type="match status" value="1"/>
</dbReference>
<feature type="transmembrane region" description="Helical" evidence="7">
    <location>
        <begin position="310"/>
        <end position="328"/>
    </location>
</feature>
<feature type="transmembrane region" description="Helical" evidence="7">
    <location>
        <begin position="83"/>
        <end position="102"/>
    </location>
</feature>
<feature type="domain" description="Acyltransferase 3" evidence="8">
    <location>
        <begin position="5"/>
        <end position="324"/>
    </location>
</feature>
<dbReference type="RefSeq" id="WP_107282179.1">
    <property type="nucleotide sequence ID" value="NZ_PYMC01000002.1"/>
</dbReference>
<evidence type="ECO:0000256" key="4">
    <source>
        <dbReference type="ARBA" id="ARBA00022692"/>
    </source>
</evidence>
<comment type="caution">
    <text evidence="9">The sequence shown here is derived from an EMBL/GenBank/DDBJ whole genome shotgun (WGS) entry which is preliminary data.</text>
</comment>
<accession>A0A2T3N355</accession>
<feature type="transmembrane region" description="Helical" evidence="7">
    <location>
        <begin position="12"/>
        <end position="32"/>
    </location>
</feature>
<dbReference type="EMBL" id="PYMC01000002">
    <property type="protein sequence ID" value="PSW06816.1"/>
    <property type="molecule type" value="Genomic_DNA"/>
</dbReference>
<evidence type="ECO:0000256" key="3">
    <source>
        <dbReference type="ARBA" id="ARBA00022475"/>
    </source>
</evidence>
<feature type="transmembrane region" description="Helical" evidence="7">
    <location>
        <begin position="183"/>
        <end position="202"/>
    </location>
</feature>
<organism evidence="9 10">
    <name type="scientific">Photobacterium lipolyticum</name>
    <dbReference type="NCBI Taxonomy" id="266810"/>
    <lineage>
        <taxon>Bacteria</taxon>
        <taxon>Pseudomonadati</taxon>
        <taxon>Pseudomonadota</taxon>
        <taxon>Gammaproteobacteria</taxon>
        <taxon>Vibrionales</taxon>
        <taxon>Vibrionaceae</taxon>
        <taxon>Photobacterium</taxon>
    </lineage>
</organism>
<feature type="transmembrane region" description="Helical" evidence="7">
    <location>
        <begin position="214"/>
        <end position="235"/>
    </location>
</feature>
<feature type="transmembrane region" description="Helical" evidence="7">
    <location>
        <begin position="132"/>
        <end position="150"/>
    </location>
</feature>
<dbReference type="GO" id="GO:0005886">
    <property type="term" value="C:plasma membrane"/>
    <property type="evidence" value="ECO:0007669"/>
    <property type="project" value="UniProtKB-SubCell"/>
</dbReference>
<dbReference type="Pfam" id="PF01757">
    <property type="entry name" value="Acyl_transf_3"/>
    <property type="match status" value="1"/>
</dbReference>
<dbReference type="GO" id="GO:0009246">
    <property type="term" value="P:enterobacterial common antigen biosynthetic process"/>
    <property type="evidence" value="ECO:0007669"/>
    <property type="project" value="TreeGrafter"/>
</dbReference>
<evidence type="ECO:0000256" key="2">
    <source>
        <dbReference type="ARBA" id="ARBA00007400"/>
    </source>
</evidence>
<evidence type="ECO:0000259" key="8">
    <source>
        <dbReference type="Pfam" id="PF01757"/>
    </source>
</evidence>
<keyword evidence="10" id="KW-1185">Reference proteome</keyword>
<reference evidence="9 10" key="1">
    <citation type="submission" date="2018-03" db="EMBL/GenBank/DDBJ databases">
        <title>Whole genome sequencing of Histamine producing bacteria.</title>
        <authorList>
            <person name="Butler K."/>
        </authorList>
    </citation>
    <scope>NUCLEOTIDE SEQUENCE [LARGE SCALE GENOMIC DNA]</scope>
    <source>
        <strain evidence="9 10">DSM 16190</strain>
    </source>
</reference>
<sequence length="338" mass="38019">MKRISSFEWGRMLALFAVIIIHAKPFMTLPVIDDQPWVGMILNQLNRFAVPLFFLLAGYFIQPRLTVSPIQTLLRYSSSLFKVWVVWSVISLLIPFNLAIVAEQGYLAERSGYWNFLLQNPLNTLFEGGLVHLWYIPALLCAVAIASVLISFKLEKLIIPAALALYVFGLMAGSYQPVFGVEFAIMTRNGPFFSTLVVVLGFEIRRNNIRVPLSAAVTLLFSGMILHLTEAYLLIAKGSQFISHDFLLGTPIWALGLFFVLQAKPGFGDSPRIMQWSKDVLGVYLCHLLIIIYLMNLSGLLGISVLLRDLTIIPLTFVLSMLLIRTIDKTPLRNVLLR</sequence>
<evidence type="ECO:0000313" key="10">
    <source>
        <dbReference type="Proteomes" id="UP000240904"/>
    </source>
</evidence>
<name>A0A2T3N355_9GAMM</name>
<comment type="similarity">
    <text evidence="2">Belongs to the acyltransferase 3 family.</text>
</comment>
<dbReference type="GO" id="GO:0016413">
    <property type="term" value="F:O-acetyltransferase activity"/>
    <property type="evidence" value="ECO:0007669"/>
    <property type="project" value="TreeGrafter"/>
</dbReference>
<dbReference type="PANTHER" id="PTHR40074">
    <property type="entry name" value="O-ACETYLTRANSFERASE WECH"/>
    <property type="match status" value="1"/>
</dbReference>